<organism evidence="2 3">
    <name type="scientific">Boletus edulis BED1</name>
    <dbReference type="NCBI Taxonomy" id="1328754"/>
    <lineage>
        <taxon>Eukaryota</taxon>
        <taxon>Fungi</taxon>
        <taxon>Dikarya</taxon>
        <taxon>Basidiomycota</taxon>
        <taxon>Agaricomycotina</taxon>
        <taxon>Agaricomycetes</taxon>
        <taxon>Agaricomycetidae</taxon>
        <taxon>Boletales</taxon>
        <taxon>Boletineae</taxon>
        <taxon>Boletaceae</taxon>
        <taxon>Boletoideae</taxon>
        <taxon>Boletus</taxon>
    </lineage>
</organism>
<reference evidence="2" key="1">
    <citation type="submission" date="2019-10" db="EMBL/GenBank/DDBJ databases">
        <authorList>
            <consortium name="DOE Joint Genome Institute"/>
            <person name="Kuo A."/>
            <person name="Miyauchi S."/>
            <person name="Kiss E."/>
            <person name="Drula E."/>
            <person name="Kohler A."/>
            <person name="Sanchez-Garcia M."/>
            <person name="Andreopoulos B."/>
            <person name="Barry K.W."/>
            <person name="Bonito G."/>
            <person name="Buee M."/>
            <person name="Carver A."/>
            <person name="Chen C."/>
            <person name="Cichocki N."/>
            <person name="Clum A."/>
            <person name="Culley D."/>
            <person name="Crous P.W."/>
            <person name="Fauchery L."/>
            <person name="Girlanda M."/>
            <person name="Hayes R."/>
            <person name="Keri Z."/>
            <person name="LaButti K."/>
            <person name="Lipzen A."/>
            <person name="Lombard V."/>
            <person name="Magnuson J."/>
            <person name="Maillard F."/>
            <person name="Morin E."/>
            <person name="Murat C."/>
            <person name="Nolan M."/>
            <person name="Ohm R."/>
            <person name="Pangilinan J."/>
            <person name="Pereira M."/>
            <person name="Perotto S."/>
            <person name="Peter M."/>
            <person name="Riley R."/>
            <person name="Sitrit Y."/>
            <person name="Stielow B."/>
            <person name="Szollosi G."/>
            <person name="Zifcakova L."/>
            <person name="Stursova M."/>
            <person name="Spatafora J.W."/>
            <person name="Tedersoo L."/>
            <person name="Vaario L.-M."/>
            <person name="Yamada A."/>
            <person name="Yan M."/>
            <person name="Wang P."/>
            <person name="Xu J."/>
            <person name="Bruns T."/>
            <person name="Baldrian P."/>
            <person name="Vilgalys R."/>
            <person name="Henrissat B."/>
            <person name="Grigoriev I.V."/>
            <person name="Hibbett D."/>
            <person name="Nagy L.G."/>
            <person name="Martin F.M."/>
        </authorList>
    </citation>
    <scope>NUCLEOTIDE SEQUENCE</scope>
    <source>
        <strain evidence="2">BED1</strain>
    </source>
</reference>
<name>A0AAD4GJC3_BOLED</name>
<evidence type="ECO:0000313" key="3">
    <source>
        <dbReference type="Proteomes" id="UP001194468"/>
    </source>
</evidence>
<keyword evidence="3" id="KW-1185">Reference proteome</keyword>
<protein>
    <submittedName>
        <fullName evidence="2">Uncharacterized protein</fullName>
    </submittedName>
</protein>
<gene>
    <name evidence="2" type="ORF">L210DRAFT_3523052</name>
</gene>
<dbReference type="AlphaFoldDB" id="A0AAD4GJC3"/>
<feature type="compositionally biased region" description="Acidic residues" evidence="1">
    <location>
        <begin position="101"/>
        <end position="110"/>
    </location>
</feature>
<sequence length="143" mass="15812">MISKASIKNLPHNLLSPFHLSFIPCPGPTPLHLIQAENLLQAALNDLESRGVLQHSNRMDISELLNPAAESHDIFSASDKDIHDAVMEAKRAREQSMLSGNDDDDPEPVEPEITRKETLAAAISLRKYAQNLNNSLARQLEVV</sequence>
<dbReference type="Proteomes" id="UP001194468">
    <property type="component" value="Unassembled WGS sequence"/>
</dbReference>
<evidence type="ECO:0000313" key="2">
    <source>
        <dbReference type="EMBL" id="KAF8448756.1"/>
    </source>
</evidence>
<dbReference type="EMBL" id="WHUW01000003">
    <property type="protein sequence ID" value="KAF8448756.1"/>
    <property type="molecule type" value="Genomic_DNA"/>
</dbReference>
<accession>A0AAD4GJC3</accession>
<evidence type="ECO:0000256" key="1">
    <source>
        <dbReference type="SAM" id="MobiDB-lite"/>
    </source>
</evidence>
<feature type="region of interest" description="Disordered" evidence="1">
    <location>
        <begin position="91"/>
        <end position="113"/>
    </location>
</feature>
<reference evidence="2" key="2">
    <citation type="journal article" date="2020" name="Nat. Commun.">
        <title>Large-scale genome sequencing of mycorrhizal fungi provides insights into the early evolution of symbiotic traits.</title>
        <authorList>
            <person name="Miyauchi S."/>
            <person name="Kiss E."/>
            <person name="Kuo A."/>
            <person name="Drula E."/>
            <person name="Kohler A."/>
            <person name="Sanchez-Garcia M."/>
            <person name="Morin E."/>
            <person name="Andreopoulos B."/>
            <person name="Barry K.W."/>
            <person name="Bonito G."/>
            <person name="Buee M."/>
            <person name="Carver A."/>
            <person name="Chen C."/>
            <person name="Cichocki N."/>
            <person name="Clum A."/>
            <person name="Culley D."/>
            <person name="Crous P.W."/>
            <person name="Fauchery L."/>
            <person name="Girlanda M."/>
            <person name="Hayes R.D."/>
            <person name="Keri Z."/>
            <person name="LaButti K."/>
            <person name="Lipzen A."/>
            <person name="Lombard V."/>
            <person name="Magnuson J."/>
            <person name="Maillard F."/>
            <person name="Murat C."/>
            <person name="Nolan M."/>
            <person name="Ohm R.A."/>
            <person name="Pangilinan J."/>
            <person name="Pereira M.F."/>
            <person name="Perotto S."/>
            <person name="Peter M."/>
            <person name="Pfister S."/>
            <person name="Riley R."/>
            <person name="Sitrit Y."/>
            <person name="Stielow J.B."/>
            <person name="Szollosi G."/>
            <person name="Zifcakova L."/>
            <person name="Stursova M."/>
            <person name="Spatafora J.W."/>
            <person name="Tedersoo L."/>
            <person name="Vaario L.M."/>
            <person name="Yamada A."/>
            <person name="Yan M."/>
            <person name="Wang P."/>
            <person name="Xu J."/>
            <person name="Bruns T."/>
            <person name="Baldrian P."/>
            <person name="Vilgalys R."/>
            <person name="Dunand C."/>
            <person name="Henrissat B."/>
            <person name="Grigoriev I.V."/>
            <person name="Hibbett D."/>
            <person name="Nagy L.G."/>
            <person name="Martin F.M."/>
        </authorList>
    </citation>
    <scope>NUCLEOTIDE SEQUENCE</scope>
    <source>
        <strain evidence="2">BED1</strain>
    </source>
</reference>
<comment type="caution">
    <text evidence="2">The sequence shown here is derived from an EMBL/GenBank/DDBJ whole genome shotgun (WGS) entry which is preliminary data.</text>
</comment>
<proteinExistence type="predicted"/>